<keyword evidence="3" id="KW-1185">Reference proteome</keyword>
<sequence length="725" mass="81722">MGTYKMWVKLKMVNQSDRWGNIYNANLLGEFNITVLKIIIRGDRNVGKTCLFHRLQGEKFKEEYVASDEIQVASIQWNYNATDDVVKVEIWDIVDKGKRKDPTKPNSLSTKSKDTARLKVSNNRQPEPSNSETADENQLDSRPALDAEFVDVYKGTNGVVFIFDMTKAWTFEYVKREIRRCPLHIPILILANHRDMGHHRAITMEQVQGLIEEVLAEDATNGRQRIGQIRQAECSMRNSFGLRYLYKFFNLPYLHLQRETLLKQLDRNLIEIRASCQELDILADSEEHNYDLFLDMITNKRRKAADQLSAVPKMDDSGAVIPIPAPVTSIPKSTSVPSNMATALGTIRNLTNGTTQGEMNQQQSQNKPTPSIIIGAKHPLPPKFQVQIQQNSKSTIPKSNTVNSLVPSTSNFSSVKNIDDFIPEESDQFRKFLDEPNLQLSNSDSLDDYGLPINDDSDDDSVNNNPMVAKYQEELDPEDLTFTPLDNQSLTNDISNYNEKTDGLTLEISSEHLSLEESPIQTITSTTAPPIIGTHLPDVVVIEPTTRECLTPNPHEVEDEIEVIEIKQSETPIITTELNCDDIDALESLYISNQQNKLSTITNKGDSLEQISSTLSSQNKTTKKSKTNKSESSNKLKSKKSKSVEDNVEQESKQKAKTQISTKLKTSNTNNNKKSKKKKSMKEKQIEDENDSEADRILLEEFLGGPINVSSSNPINLDPSSYETF</sequence>
<feature type="compositionally biased region" description="Polar residues" evidence="1">
    <location>
        <begin position="120"/>
        <end position="132"/>
    </location>
</feature>
<dbReference type="SMART" id="SM00174">
    <property type="entry name" value="RHO"/>
    <property type="match status" value="1"/>
</dbReference>
<dbReference type="AlphaFoldDB" id="A0A9Q0RQC3"/>
<evidence type="ECO:0000313" key="3">
    <source>
        <dbReference type="Proteomes" id="UP001142055"/>
    </source>
</evidence>
<name>A0A9Q0RQC3_BLOTA</name>
<dbReference type="PANTHER" id="PTHR14932">
    <property type="entry name" value="RAS GTPASE-RELATED"/>
    <property type="match status" value="1"/>
</dbReference>
<feature type="compositionally biased region" description="Basic and acidic residues" evidence="1">
    <location>
        <begin position="682"/>
        <end position="693"/>
    </location>
</feature>
<feature type="region of interest" description="Disordered" evidence="1">
    <location>
        <begin position="614"/>
        <end position="693"/>
    </location>
</feature>
<dbReference type="InterPro" id="IPR027417">
    <property type="entry name" value="P-loop_NTPase"/>
</dbReference>
<evidence type="ECO:0000313" key="2">
    <source>
        <dbReference type="EMBL" id="KAJ6222475.1"/>
    </source>
</evidence>
<dbReference type="PANTHER" id="PTHR14932:SF1">
    <property type="entry name" value="RAB-LIKE PROTEIN 6"/>
    <property type="match status" value="1"/>
</dbReference>
<evidence type="ECO:0000256" key="1">
    <source>
        <dbReference type="SAM" id="MobiDB-lite"/>
    </source>
</evidence>
<comment type="caution">
    <text evidence="2">The sequence shown here is derived from an EMBL/GenBank/DDBJ whole genome shotgun (WGS) entry which is preliminary data.</text>
</comment>
<reference evidence="2" key="1">
    <citation type="submission" date="2022-12" db="EMBL/GenBank/DDBJ databases">
        <title>Genome assemblies of Blomia tropicalis.</title>
        <authorList>
            <person name="Cui Y."/>
        </authorList>
    </citation>
    <scope>NUCLEOTIDE SEQUENCE</scope>
    <source>
        <tissue evidence="2">Adult mites</tissue>
    </source>
</reference>
<proteinExistence type="predicted"/>
<dbReference type="InterPro" id="IPR001806">
    <property type="entry name" value="Small_GTPase"/>
</dbReference>
<dbReference type="InterPro" id="IPR040385">
    <property type="entry name" value="RABL6"/>
</dbReference>
<dbReference type="OMA" id="WNYNATD"/>
<feature type="region of interest" description="Disordered" evidence="1">
    <location>
        <begin position="705"/>
        <end position="725"/>
    </location>
</feature>
<dbReference type="GO" id="GO:0005525">
    <property type="term" value="F:GTP binding"/>
    <property type="evidence" value="ECO:0007669"/>
    <property type="project" value="InterPro"/>
</dbReference>
<dbReference type="EMBL" id="JAPWDV010000001">
    <property type="protein sequence ID" value="KAJ6222475.1"/>
    <property type="molecule type" value="Genomic_DNA"/>
</dbReference>
<evidence type="ECO:0008006" key="4">
    <source>
        <dbReference type="Google" id="ProtNLM"/>
    </source>
</evidence>
<dbReference type="SUPFAM" id="SSF52540">
    <property type="entry name" value="P-loop containing nucleoside triphosphate hydrolases"/>
    <property type="match status" value="1"/>
</dbReference>
<dbReference type="SMART" id="SM00175">
    <property type="entry name" value="RAB"/>
    <property type="match status" value="1"/>
</dbReference>
<dbReference type="GO" id="GO:0005829">
    <property type="term" value="C:cytosol"/>
    <property type="evidence" value="ECO:0007669"/>
    <property type="project" value="TreeGrafter"/>
</dbReference>
<dbReference type="PROSITE" id="PS51419">
    <property type="entry name" value="RAB"/>
    <property type="match status" value="1"/>
</dbReference>
<dbReference type="Proteomes" id="UP001142055">
    <property type="component" value="Chromosome 1"/>
</dbReference>
<feature type="compositionally biased region" description="Basic and acidic residues" evidence="1">
    <location>
        <begin position="642"/>
        <end position="654"/>
    </location>
</feature>
<feature type="compositionally biased region" description="Polar residues" evidence="1">
    <location>
        <begin position="708"/>
        <end position="725"/>
    </location>
</feature>
<dbReference type="GO" id="GO:0003924">
    <property type="term" value="F:GTPase activity"/>
    <property type="evidence" value="ECO:0007669"/>
    <property type="project" value="InterPro"/>
</dbReference>
<dbReference type="Pfam" id="PF08477">
    <property type="entry name" value="Roc"/>
    <property type="match status" value="1"/>
</dbReference>
<feature type="compositionally biased region" description="Low complexity" evidence="1">
    <location>
        <begin position="661"/>
        <end position="672"/>
    </location>
</feature>
<organism evidence="2 3">
    <name type="scientific">Blomia tropicalis</name>
    <name type="common">Mite</name>
    <dbReference type="NCBI Taxonomy" id="40697"/>
    <lineage>
        <taxon>Eukaryota</taxon>
        <taxon>Metazoa</taxon>
        <taxon>Ecdysozoa</taxon>
        <taxon>Arthropoda</taxon>
        <taxon>Chelicerata</taxon>
        <taxon>Arachnida</taxon>
        <taxon>Acari</taxon>
        <taxon>Acariformes</taxon>
        <taxon>Sarcoptiformes</taxon>
        <taxon>Astigmata</taxon>
        <taxon>Glycyphagoidea</taxon>
        <taxon>Echimyopodidae</taxon>
        <taxon>Blomia</taxon>
    </lineage>
</organism>
<dbReference type="Gene3D" id="3.40.50.300">
    <property type="entry name" value="P-loop containing nucleotide triphosphate hydrolases"/>
    <property type="match status" value="1"/>
</dbReference>
<accession>A0A9Q0RQC3</accession>
<feature type="region of interest" description="Disordered" evidence="1">
    <location>
        <begin position="98"/>
        <end position="140"/>
    </location>
</feature>
<dbReference type="GO" id="GO:0005634">
    <property type="term" value="C:nucleus"/>
    <property type="evidence" value="ECO:0007669"/>
    <property type="project" value="TreeGrafter"/>
</dbReference>
<gene>
    <name evidence="2" type="ORF">RDWZM_001020</name>
</gene>
<protein>
    <recommendedName>
        <fullName evidence="4">Rab-like protein 6</fullName>
    </recommendedName>
</protein>